<organism evidence="6 7">
    <name type="scientific">Allohahella marinimesophila</name>
    <dbReference type="NCBI Taxonomy" id="1054972"/>
    <lineage>
        <taxon>Bacteria</taxon>
        <taxon>Pseudomonadati</taxon>
        <taxon>Pseudomonadota</taxon>
        <taxon>Gammaproteobacteria</taxon>
        <taxon>Oceanospirillales</taxon>
        <taxon>Hahellaceae</taxon>
        <taxon>Allohahella</taxon>
    </lineage>
</organism>
<keyword evidence="7" id="KW-1185">Reference proteome</keyword>
<sequence>MIDADGFRANVGIILTNDAGRVFWARRIGQNSWQFPQGGIKPHETAEQALFRELQEEVGLSASGVTVLGVTDGWLRYKLPKKLIRYNSHPVCVGQKQKWFLLRLTDDESAIEMSSSPKPEFDGWSWVNYWYPLSQVVVFKREVYRSALRQLLPHHHRTLQAATQPTLLAELRLTETLAVKRAADRRA</sequence>
<dbReference type="HAMAP" id="MF_00298">
    <property type="entry name" value="Nudix_RppH"/>
    <property type="match status" value="1"/>
</dbReference>
<dbReference type="PRINTS" id="PR00502">
    <property type="entry name" value="NUDIXFAMILY"/>
</dbReference>
<dbReference type="NCBIfam" id="NF001937">
    <property type="entry name" value="PRK00714.1-4"/>
    <property type="match status" value="1"/>
</dbReference>
<keyword evidence="3 4" id="KW-0378">Hydrolase</keyword>
<comment type="caution">
    <text evidence="6">The sequence shown here is derived from an EMBL/GenBank/DDBJ whole genome shotgun (WGS) entry which is preliminary data.</text>
</comment>
<evidence type="ECO:0000256" key="3">
    <source>
        <dbReference type="ARBA" id="ARBA00022801"/>
    </source>
</evidence>
<evidence type="ECO:0000256" key="4">
    <source>
        <dbReference type="HAMAP-Rule" id="MF_00298"/>
    </source>
</evidence>
<dbReference type="InterPro" id="IPR020084">
    <property type="entry name" value="NUDIX_hydrolase_CS"/>
</dbReference>
<reference evidence="7" key="1">
    <citation type="journal article" date="2019" name="Int. J. Syst. Evol. Microbiol.">
        <title>The Global Catalogue of Microorganisms (GCM) 10K type strain sequencing project: providing services to taxonomists for standard genome sequencing and annotation.</title>
        <authorList>
            <consortium name="The Broad Institute Genomics Platform"/>
            <consortium name="The Broad Institute Genome Sequencing Center for Infectious Disease"/>
            <person name="Wu L."/>
            <person name="Ma J."/>
        </authorList>
    </citation>
    <scope>NUCLEOTIDE SEQUENCE [LARGE SCALE GENOMIC DNA]</scope>
    <source>
        <strain evidence="7">JCM 17555</strain>
    </source>
</reference>
<dbReference type="RefSeq" id="WP_344806969.1">
    <property type="nucleotide sequence ID" value="NZ_BAABBO010000011.1"/>
</dbReference>
<comment type="cofactor">
    <cofactor evidence="1">
        <name>Mn(2+)</name>
        <dbReference type="ChEBI" id="CHEBI:29035"/>
    </cofactor>
</comment>
<comment type="cofactor">
    <cofactor evidence="2">
        <name>Mg(2+)</name>
        <dbReference type="ChEBI" id="CHEBI:18420"/>
    </cofactor>
</comment>
<dbReference type="PROSITE" id="PS51462">
    <property type="entry name" value="NUDIX"/>
    <property type="match status" value="1"/>
</dbReference>
<dbReference type="Pfam" id="PF00293">
    <property type="entry name" value="NUDIX"/>
    <property type="match status" value="1"/>
</dbReference>
<dbReference type="CDD" id="cd03671">
    <property type="entry name" value="NUDIX_Ap4A_hydrolase_plant_like"/>
    <property type="match status" value="1"/>
</dbReference>
<feature type="short sequence motif" description="Nudix box" evidence="4">
    <location>
        <begin position="38"/>
        <end position="59"/>
    </location>
</feature>
<dbReference type="NCBIfam" id="NF001934">
    <property type="entry name" value="PRK00714.1-1"/>
    <property type="match status" value="1"/>
</dbReference>
<comment type="function">
    <text evidence="4">Accelerates the degradation of transcripts by removing pyrophosphate from the 5'-end of triphosphorylated RNA, leading to a more labile monophosphorylated state that can stimulate subsequent ribonuclease cleavage.</text>
</comment>
<dbReference type="PROSITE" id="PS00893">
    <property type="entry name" value="NUDIX_BOX"/>
    <property type="match status" value="1"/>
</dbReference>
<evidence type="ECO:0000256" key="2">
    <source>
        <dbReference type="ARBA" id="ARBA00001946"/>
    </source>
</evidence>
<dbReference type="Gene3D" id="3.90.79.10">
    <property type="entry name" value="Nucleoside Triphosphate Pyrophosphohydrolase"/>
    <property type="match status" value="1"/>
</dbReference>
<dbReference type="InterPro" id="IPR015797">
    <property type="entry name" value="NUDIX_hydrolase-like_dom_sf"/>
</dbReference>
<proteinExistence type="inferred from homology"/>
<evidence type="ECO:0000259" key="5">
    <source>
        <dbReference type="PROSITE" id="PS51462"/>
    </source>
</evidence>
<dbReference type="InterPro" id="IPR000086">
    <property type="entry name" value="NUDIX_hydrolase_dom"/>
</dbReference>
<gene>
    <name evidence="4" type="primary">rppH</name>
    <name evidence="4" type="synonym">nudH</name>
    <name evidence="6" type="ORF">GCM10022278_25660</name>
</gene>
<dbReference type="SUPFAM" id="SSF55811">
    <property type="entry name" value="Nudix"/>
    <property type="match status" value="1"/>
</dbReference>
<dbReference type="EMBL" id="BAABBO010000011">
    <property type="protein sequence ID" value="GAA3966673.1"/>
    <property type="molecule type" value="Genomic_DNA"/>
</dbReference>
<dbReference type="EC" id="3.6.1.-" evidence="4"/>
<dbReference type="InterPro" id="IPR022927">
    <property type="entry name" value="RppH"/>
</dbReference>
<dbReference type="Proteomes" id="UP001501337">
    <property type="component" value="Unassembled WGS sequence"/>
</dbReference>
<protein>
    <recommendedName>
        <fullName evidence="4">RNA pyrophosphohydrolase</fullName>
        <ecNumber evidence="4">3.6.1.-</ecNumber>
    </recommendedName>
    <alternativeName>
        <fullName evidence="4">(Di)nucleoside polyphosphate hydrolase</fullName>
    </alternativeName>
</protein>
<dbReference type="PANTHER" id="PTHR43046">
    <property type="entry name" value="GDP-MANNOSE MANNOSYL HYDROLASE"/>
    <property type="match status" value="1"/>
</dbReference>
<name>A0ABP7PJM9_9GAMM</name>
<accession>A0ABP7PJM9</accession>
<comment type="cofactor">
    <cofactor evidence="4">
        <name>a divalent metal cation</name>
        <dbReference type="ChEBI" id="CHEBI:60240"/>
    </cofactor>
</comment>
<evidence type="ECO:0000256" key="1">
    <source>
        <dbReference type="ARBA" id="ARBA00001936"/>
    </source>
</evidence>
<dbReference type="PANTHER" id="PTHR43046:SF14">
    <property type="entry name" value="MUTT_NUDIX FAMILY PROTEIN"/>
    <property type="match status" value="1"/>
</dbReference>
<evidence type="ECO:0000313" key="6">
    <source>
        <dbReference type="EMBL" id="GAA3966673.1"/>
    </source>
</evidence>
<dbReference type="NCBIfam" id="NF001938">
    <property type="entry name" value="PRK00714.1-5"/>
    <property type="match status" value="1"/>
</dbReference>
<comment type="similarity">
    <text evidence="4">Belongs to the Nudix hydrolase family. RppH subfamily.</text>
</comment>
<evidence type="ECO:0000313" key="7">
    <source>
        <dbReference type="Proteomes" id="UP001501337"/>
    </source>
</evidence>
<feature type="domain" description="Nudix hydrolase" evidence="5">
    <location>
        <begin position="6"/>
        <end position="149"/>
    </location>
</feature>
<dbReference type="InterPro" id="IPR020476">
    <property type="entry name" value="Nudix_hydrolase"/>
</dbReference>